<evidence type="ECO:0000259" key="4">
    <source>
        <dbReference type="PROSITE" id="PS50110"/>
    </source>
</evidence>
<dbReference type="CDD" id="cd06170">
    <property type="entry name" value="LuxR_C_like"/>
    <property type="match status" value="1"/>
</dbReference>
<dbReference type="InterPro" id="IPR039420">
    <property type="entry name" value="WalR-like"/>
</dbReference>
<dbReference type="CDD" id="cd17574">
    <property type="entry name" value="REC_OmpR"/>
    <property type="match status" value="1"/>
</dbReference>
<feature type="modified residue" description="4-aspartylphosphate" evidence="2">
    <location>
        <position position="54"/>
    </location>
</feature>
<dbReference type="EMBL" id="DVJO01000164">
    <property type="protein sequence ID" value="HIS83430.1"/>
    <property type="molecule type" value="Genomic_DNA"/>
</dbReference>
<dbReference type="Gene3D" id="1.10.10.10">
    <property type="entry name" value="Winged helix-like DNA-binding domain superfamily/Winged helix DNA-binding domain"/>
    <property type="match status" value="1"/>
</dbReference>
<protein>
    <submittedName>
        <fullName evidence="5">Response regulator transcription factor</fullName>
    </submittedName>
</protein>
<dbReference type="InterPro" id="IPR036388">
    <property type="entry name" value="WH-like_DNA-bd_sf"/>
</dbReference>
<dbReference type="InterPro" id="IPR011006">
    <property type="entry name" value="CheY-like_superfamily"/>
</dbReference>
<name>A0A9D1FWU7_9BACT</name>
<dbReference type="SMART" id="SM00448">
    <property type="entry name" value="REC"/>
    <property type="match status" value="1"/>
</dbReference>
<evidence type="ECO:0000256" key="2">
    <source>
        <dbReference type="PROSITE-ProRule" id="PRU00169"/>
    </source>
</evidence>
<dbReference type="SUPFAM" id="SSF46894">
    <property type="entry name" value="C-terminal effector domain of the bipartite response regulators"/>
    <property type="match status" value="1"/>
</dbReference>
<dbReference type="GO" id="GO:0000160">
    <property type="term" value="P:phosphorelay signal transduction system"/>
    <property type="evidence" value="ECO:0007669"/>
    <property type="project" value="InterPro"/>
</dbReference>
<comment type="caution">
    <text evidence="5">The sequence shown here is derived from an EMBL/GenBank/DDBJ whole genome shotgun (WGS) entry which is preliminary data.</text>
</comment>
<reference evidence="5" key="1">
    <citation type="submission" date="2020-10" db="EMBL/GenBank/DDBJ databases">
        <authorList>
            <person name="Gilroy R."/>
        </authorList>
    </citation>
    <scope>NUCLEOTIDE SEQUENCE</scope>
    <source>
        <strain evidence="5">CHK152-2994</strain>
    </source>
</reference>
<dbReference type="PROSITE" id="PS50043">
    <property type="entry name" value="HTH_LUXR_2"/>
    <property type="match status" value="1"/>
</dbReference>
<evidence type="ECO:0000313" key="5">
    <source>
        <dbReference type="EMBL" id="HIS83430.1"/>
    </source>
</evidence>
<dbReference type="Pfam" id="PF00072">
    <property type="entry name" value="Response_reg"/>
    <property type="match status" value="1"/>
</dbReference>
<keyword evidence="2" id="KW-0597">Phosphoprotein</keyword>
<accession>A0A9D1FWU7</accession>
<gene>
    <name evidence="5" type="ORF">IAD41_07490</name>
</gene>
<dbReference type="AlphaFoldDB" id="A0A9D1FWU7"/>
<dbReference type="SMART" id="SM00421">
    <property type="entry name" value="HTH_LUXR"/>
    <property type="match status" value="1"/>
</dbReference>
<dbReference type="Gene3D" id="3.40.50.2300">
    <property type="match status" value="1"/>
</dbReference>
<dbReference type="PRINTS" id="PR00038">
    <property type="entry name" value="HTHLUXR"/>
</dbReference>
<dbReference type="InterPro" id="IPR001789">
    <property type="entry name" value="Sig_transdc_resp-reg_receiver"/>
</dbReference>
<dbReference type="GO" id="GO:0003677">
    <property type="term" value="F:DNA binding"/>
    <property type="evidence" value="ECO:0007669"/>
    <property type="project" value="UniProtKB-KW"/>
</dbReference>
<keyword evidence="1" id="KW-0238">DNA-binding</keyword>
<dbReference type="PANTHER" id="PTHR43214">
    <property type="entry name" value="TWO-COMPONENT RESPONSE REGULATOR"/>
    <property type="match status" value="1"/>
</dbReference>
<dbReference type="SUPFAM" id="SSF52172">
    <property type="entry name" value="CheY-like"/>
    <property type="match status" value="1"/>
</dbReference>
<dbReference type="Proteomes" id="UP000824139">
    <property type="component" value="Unassembled WGS sequence"/>
</dbReference>
<reference evidence="5" key="2">
    <citation type="journal article" date="2021" name="PeerJ">
        <title>Extensive microbial diversity within the chicken gut microbiome revealed by metagenomics and culture.</title>
        <authorList>
            <person name="Gilroy R."/>
            <person name="Ravi A."/>
            <person name="Getino M."/>
            <person name="Pursley I."/>
            <person name="Horton D.L."/>
            <person name="Alikhan N.F."/>
            <person name="Baker D."/>
            <person name="Gharbi K."/>
            <person name="Hall N."/>
            <person name="Watson M."/>
            <person name="Adriaenssens E.M."/>
            <person name="Foster-Nyarko E."/>
            <person name="Jarju S."/>
            <person name="Secka A."/>
            <person name="Antonio M."/>
            <person name="Oren A."/>
            <person name="Chaudhuri R.R."/>
            <person name="La Ragione R."/>
            <person name="Hildebrand F."/>
            <person name="Pallen M.J."/>
        </authorList>
    </citation>
    <scope>NUCLEOTIDE SEQUENCE</scope>
    <source>
        <strain evidence="5">CHK152-2994</strain>
    </source>
</reference>
<sequence>MSSPANILLVDDNPKYLKDALPYYGYNVRVAIDGLQALEILTTEKNNFDLVLLDVMMPNIDGWQTLKAIRTHNKTKYLPVIMITAVSEEQKVIAGLRNGADDYITKPFVLPNLLARMEAVLRRSEWVKQQGVNTEISFKSHEALQTLTSREREVLTLAAKGANNRDIAEKLVLKEVTVKSHLNSIFKKLNVASRTQAVLLAMQMDLIKN</sequence>
<dbReference type="GO" id="GO:0006355">
    <property type="term" value="P:regulation of DNA-templated transcription"/>
    <property type="evidence" value="ECO:0007669"/>
    <property type="project" value="InterPro"/>
</dbReference>
<dbReference type="PROSITE" id="PS00622">
    <property type="entry name" value="HTH_LUXR_1"/>
    <property type="match status" value="1"/>
</dbReference>
<feature type="domain" description="HTH luxR-type" evidence="3">
    <location>
        <begin position="140"/>
        <end position="205"/>
    </location>
</feature>
<dbReference type="PANTHER" id="PTHR43214:SF37">
    <property type="entry name" value="TRANSCRIPTIONAL REGULATORY PROTEIN YDFI"/>
    <property type="match status" value="1"/>
</dbReference>
<feature type="domain" description="Response regulatory" evidence="4">
    <location>
        <begin position="6"/>
        <end position="121"/>
    </location>
</feature>
<evidence type="ECO:0000313" key="6">
    <source>
        <dbReference type="Proteomes" id="UP000824139"/>
    </source>
</evidence>
<dbReference type="PROSITE" id="PS50110">
    <property type="entry name" value="RESPONSE_REGULATORY"/>
    <property type="match status" value="1"/>
</dbReference>
<organism evidence="5 6">
    <name type="scientific">Candidatus Scatenecus faecavium</name>
    <dbReference type="NCBI Taxonomy" id="2840915"/>
    <lineage>
        <taxon>Bacteria</taxon>
        <taxon>Candidatus Scatenecus</taxon>
    </lineage>
</organism>
<evidence type="ECO:0000256" key="1">
    <source>
        <dbReference type="ARBA" id="ARBA00023125"/>
    </source>
</evidence>
<dbReference type="Pfam" id="PF00196">
    <property type="entry name" value="GerE"/>
    <property type="match status" value="1"/>
</dbReference>
<evidence type="ECO:0000259" key="3">
    <source>
        <dbReference type="PROSITE" id="PS50043"/>
    </source>
</evidence>
<dbReference type="InterPro" id="IPR016032">
    <property type="entry name" value="Sig_transdc_resp-reg_C-effctor"/>
</dbReference>
<dbReference type="InterPro" id="IPR000792">
    <property type="entry name" value="Tscrpt_reg_LuxR_C"/>
</dbReference>
<proteinExistence type="predicted"/>